<protein>
    <recommendedName>
        <fullName evidence="1">MoaF-like domain-containing protein</fullName>
    </recommendedName>
</protein>
<feature type="domain" description="MoaF-like" evidence="1">
    <location>
        <begin position="1"/>
        <end position="55"/>
    </location>
</feature>
<dbReference type="Proteomes" id="UP000677898">
    <property type="component" value="Chromosome"/>
</dbReference>
<dbReference type="EMBL" id="CP046729">
    <property type="protein sequence ID" value="QUP53931.1"/>
    <property type="molecule type" value="Genomic_DNA"/>
</dbReference>
<sequence length="61" mass="6863">MQYTAVELRPQVNMLYWHEPHTGMNVVHVEDLERGIAHTNIAVPDGSAQHLTDTLRILGDA</sequence>
<evidence type="ECO:0000313" key="2">
    <source>
        <dbReference type="EMBL" id="QUP53931.1"/>
    </source>
</evidence>
<organism evidence="2 3">
    <name type="scientific">Ralstonia syzygii</name>
    <dbReference type="NCBI Taxonomy" id="28097"/>
    <lineage>
        <taxon>Bacteria</taxon>
        <taxon>Pseudomonadati</taxon>
        <taxon>Pseudomonadota</taxon>
        <taxon>Betaproteobacteria</taxon>
        <taxon>Burkholderiales</taxon>
        <taxon>Burkholderiaceae</taxon>
        <taxon>Ralstonia</taxon>
        <taxon>Ralstonia solanacearum species complex</taxon>
    </lineage>
</organism>
<evidence type="ECO:0000259" key="1">
    <source>
        <dbReference type="Pfam" id="PF22036"/>
    </source>
</evidence>
<evidence type="ECO:0000313" key="3">
    <source>
        <dbReference type="Proteomes" id="UP000677898"/>
    </source>
</evidence>
<dbReference type="RefSeq" id="WP_211903522.1">
    <property type="nucleotide sequence ID" value="NZ_CP046729.1"/>
</dbReference>
<reference evidence="2 3" key="1">
    <citation type="journal article" date="2021" name="Phytopathology">
        <title>Complete genome sequence of Ralstonia syzygii subsp. indonesiensis strain LLRS-1, isolated from wilted tobacco in China.</title>
        <authorList>
            <person name="Lu C.H."/>
            <person name="Li J.Y."/>
            <person name="Mi M.G."/>
            <person name="Lin Z.L."/>
            <person name="Jiang N."/>
            <person name="Gai X."/>
            <person name="Ma J.H."/>
            <person name="Lei L.P."/>
            <person name="Xia Z.Y."/>
        </authorList>
    </citation>
    <scope>NUCLEOTIDE SEQUENCE [LARGE SCALE GENOMIC DNA]</scope>
    <source>
        <strain evidence="2 3">LLRS-1</strain>
    </source>
</reference>
<dbReference type="InterPro" id="IPR053892">
    <property type="entry name" value="MoaF-like"/>
</dbReference>
<proteinExistence type="predicted"/>
<dbReference type="Pfam" id="PF22036">
    <property type="entry name" value="MoaF_like"/>
    <property type="match status" value="1"/>
</dbReference>
<keyword evidence="3" id="KW-1185">Reference proteome</keyword>
<accession>A0ABX7ZFS1</accession>
<name>A0ABX7ZFS1_9RALS</name>
<gene>
    <name evidence="2" type="ORF">GO998_09290</name>
</gene>